<keyword evidence="2" id="KW-0805">Transcription regulation</keyword>
<dbReference type="GO" id="GO:0000976">
    <property type="term" value="F:transcription cis-regulatory region binding"/>
    <property type="evidence" value="ECO:0007669"/>
    <property type="project" value="TreeGrafter"/>
</dbReference>
<evidence type="ECO:0000313" key="7">
    <source>
        <dbReference type="Proteomes" id="UP000292346"/>
    </source>
</evidence>
<protein>
    <submittedName>
        <fullName evidence="6">LysR family transcriptional regulator</fullName>
    </submittedName>
</protein>
<dbReference type="Pfam" id="PF03466">
    <property type="entry name" value="LysR_substrate"/>
    <property type="match status" value="1"/>
</dbReference>
<dbReference type="PANTHER" id="PTHR30126:SF39">
    <property type="entry name" value="HTH-TYPE TRANSCRIPTIONAL REGULATOR CYSL"/>
    <property type="match status" value="1"/>
</dbReference>
<dbReference type="OrthoDB" id="9808620at2"/>
<dbReference type="PRINTS" id="PR00039">
    <property type="entry name" value="HTHLYSR"/>
</dbReference>
<evidence type="ECO:0000313" key="6">
    <source>
        <dbReference type="EMBL" id="TCC01609.1"/>
    </source>
</evidence>
<evidence type="ECO:0000256" key="2">
    <source>
        <dbReference type="ARBA" id="ARBA00023015"/>
    </source>
</evidence>
<gene>
    <name evidence="6" type="ORF">E0H45_39620</name>
</gene>
<dbReference type="SUPFAM" id="SSF46785">
    <property type="entry name" value="Winged helix' DNA-binding domain"/>
    <property type="match status" value="1"/>
</dbReference>
<reference evidence="6 7" key="1">
    <citation type="submission" date="2019-02" db="EMBL/GenBank/DDBJ databases">
        <title>Kribbella capetownensis sp. nov. and Kribbella speibonae sp. nov., isolated from soil.</title>
        <authorList>
            <person name="Curtis S.M."/>
            <person name="Norton I."/>
            <person name="Everest G.J."/>
            <person name="Meyers P.R."/>
        </authorList>
    </citation>
    <scope>NUCLEOTIDE SEQUENCE [LARGE SCALE GENOMIC DNA]</scope>
    <source>
        <strain evidence="6 7">KCTC 29219</strain>
    </source>
</reference>
<proteinExistence type="inferred from homology"/>
<keyword evidence="7" id="KW-1185">Reference proteome</keyword>
<keyword evidence="4" id="KW-0804">Transcription</keyword>
<dbReference type="InterPro" id="IPR005119">
    <property type="entry name" value="LysR_subst-bd"/>
</dbReference>
<comment type="caution">
    <text evidence="6">The sequence shown here is derived from an EMBL/GenBank/DDBJ whole genome shotgun (WGS) entry which is preliminary data.</text>
</comment>
<dbReference type="PROSITE" id="PS50931">
    <property type="entry name" value="HTH_LYSR"/>
    <property type="match status" value="1"/>
</dbReference>
<dbReference type="Pfam" id="PF00126">
    <property type="entry name" value="HTH_1"/>
    <property type="match status" value="1"/>
</dbReference>
<dbReference type="AlphaFoldDB" id="A0A4R0H1N8"/>
<sequence>MAAFSQERRPMFSLTQLEILVRVVDEGSFSAAAKSLYMSQPAVSNHVRQLERSLGVSLVQRGPHGAQPTPAGAVVVEHAREVLALLDRLEHATAGYRGLDTGQLVVAGTTTLGTYLLPRLISEFTIRAPKVSCQIRVGNEDTVESWLLAGEVGLGLCAATPTAEALRSEPVLTEDMVLVAPAGCPLKDRRITAADIATSRFLLREPGSATRRLQEQSLRAWGLDQVDTWDLWGSDTVKEAVQQGLGLAVLSEHVVRREVEVGFLVCLDISPAPPQREVSLVRRADRILTPPEEAFTALVRATAEWPR</sequence>
<evidence type="ECO:0000256" key="3">
    <source>
        <dbReference type="ARBA" id="ARBA00023125"/>
    </source>
</evidence>
<dbReference type="Proteomes" id="UP000292346">
    <property type="component" value="Unassembled WGS sequence"/>
</dbReference>
<accession>A0A4R0H1N8</accession>
<keyword evidence="3" id="KW-0238">DNA-binding</keyword>
<name>A0A4R0H1N8_9ACTN</name>
<evidence type="ECO:0000259" key="5">
    <source>
        <dbReference type="PROSITE" id="PS50931"/>
    </source>
</evidence>
<dbReference type="InterPro" id="IPR036388">
    <property type="entry name" value="WH-like_DNA-bd_sf"/>
</dbReference>
<organism evidence="6 7">
    <name type="scientific">Kribbella soli</name>
    <dbReference type="NCBI Taxonomy" id="1124743"/>
    <lineage>
        <taxon>Bacteria</taxon>
        <taxon>Bacillati</taxon>
        <taxon>Actinomycetota</taxon>
        <taxon>Actinomycetes</taxon>
        <taxon>Propionibacteriales</taxon>
        <taxon>Kribbellaceae</taxon>
        <taxon>Kribbella</taxon>
    </lineage>
</organism>
<dbReference type="SUPFAM" id="SSF53850">
    <property type="entry name" value="Periplasmic binding protein-like II"/>
    <property type="match status" value="1"/>
</dbReference>
<dbReference type="InterPro" id="IPR000847">
    <property type="entry name" value="LysR_HTH_N"/>
</dbReference>
<dbReference type="InterPro" id="IPR036390">
    <property type="entry name" value="WH_DNA-bd_sf"/>
</dbReference>
<dbReference type="FunFam" id="1.10.10.10:FF:000001">
    <property type="entry name" value="LysR family transcriptional regulator"/>
    <property type="match status" value="1"/>
</dbReference>
<dbReference type="Gene3D" id="1.10.10.10">
    <property type="entry name" value="Winged helix-like DNA-binding domain superfamily/Winged helix DNA-binding domain"/>
    <property type="match status" value="1"/>
</dbReference>
<evidence type="ECO:0000256" key="1">
    <source>
        <dbReference type="ARBA" id="ARBA00009437"/>
    </source>
</evidence>
<evidence type="ECO:0000256" key="4">
    <source>
        <dbReference type="ARBA" id="ARBA00023163"/>
    </source>
</evidence>
<dbReference type="Gene3D" id="3.40.190.290">
    <property type="match status" value="1"/>
</dbReference>
<comment type="similarity">
    <text evidence="1">Belongs to the LysR transcriptional regulatory family.</text>
</comment>
<feature type="domain" description="HTH lysR-type" evidence="5">
    <location>
        <begin position="12"/>
        <end position="69"/>
    </location>
</feature>
<dbReference type="GO" id="GO:0003700">
    <property type="term" value="F:DNA-binding transcription factor activity"/>
    <property type="evidence" value="ECO:0007669"/>
    <property type="project" value="InterPro"/>
</dbReference>
<dbReference type="EMBL" id="SJJZ01000006">
    <property type="protein sequence ID" value="TCC01609.1"/>
    <property type="molecule type" value="Genomic_DNA"/>
</dbReference>
<dbReference type="PANTHER" id="PTHR30126">
    <property type="entry name" value="HTH-TYPE TRANSCRIPTIONAL REGULATOR"/>
    <property type="match status" value="1"/>
</dbReference>